<comment type="similarity">
    <text evidence="1">Belongs to the phosphate acetyltransferase and butyryltransferase family.</text>
</comment>
<dbReference type="PANTHER" id="PTHR43356">
    <property type="entry name" value="PHOSPHATE ACETYLTRANSFERASE"/>
    <property type="match status" value="1"/>
</dbReference>
<dbReference type="GO" id="GO:0050182">
    <property type="term" value="F:phosphate butyryltransferase activity"/>
    <property type="evidence" value="ECO:0007669"/>
    <property type="project" value="UniProtKB-EC"/>
</dbReference>
<dbReference type="EMBL" id="JBDZDV010000001">
    <property type="protein sequence ID" value="MET3110016.1"/>
    <property type="molecule type" value="Genomic_DNA"/>
</dbReference>
<evidence type="ECO:0000313" key="5">
    <source>
        <dbReference type="EMBL" id="MET3110016.1"/>
    </source>
</evidence>
<sequence>MKFDEIFNQPNHKMIALSISCAADETVLEPVLRLVDTYQISIHLVDDETRLNRLLGVMDEKYLDHPDIYIHGAQSDVEAADKAAALVADGTCDILMKGAVSTSVILKAVLNKAHGLVYNGFLSHVALFDLPNYHKGIILTDAAMNIAPGIKEKISIIDNAVDFAHSLDIQRPKVALLSAVEKINPKIVSTVESIDVIQSIYNGNMREFIVDGPLQYDLAISKEAAAAKNIDSEVAGDADILVAPQIEAGNILYKSLVYSAGARVAAMVVGAKVPIVLTSRADSAEDKYNSICLAMKSLS</sequence>
<dbReference type="PANTHER" id="PTHR43356:SF2">
    <property type="entry name" value="PHOSPHATE ACETYLTRANSFERASE"/>
    <property type="match status" value="1"/>
</dbReference>
<dbReference type="InterPro" id="IPR012147">
    <property type="entry name" value="P_Ac_Bu_trans"/>
</dbReference>
<protein>
    <submittedName>
        <fullName evidence="5">Phosphate butyryltransferase</fullName>
        <ecNumber evidence="5">2.3.1.19</ecNumber>
    </submittedName>
</protein>
<evidence type="ECO:0000313" key="6">
    <source>
        <dbReference type="Proteomes" id="UP001549019"/>
    </source>
</evidence>
<dbReference type="EC" id="2.3.1.19" evidence="5"/>
<dbReference type="RefSeq" id="WP_230820676.1">
    <property type="nucleotide sequence ID" value="NZ_JAJNCU010000001.1"/>
</dbReference>
<proteinExistence type="inferred from homology"/>
<dbReference type="Proteomes" id="UP001549019">
    <property type="component" value="Unassembled WGS sequence"/>
</dbReference>
<accession>A0ABV2E794</accession>
<evidence type="ECO:0000256" key="3">
    <source>
        <dbReference type="ARBA" id="ARBA00023315"/>
    </source>
</evidence>
<dbReference type="Gene3D" id="3.40.718.10">
    <property type="entry name" value="Isopropylmalate Dehydrogenase"/>
    <property type="match status" value="1"/>
</dbReference>
<keyword evidence="3 5" id="KW-0012">Acyltransferase</keyword>
<gene>
    <name evidence="5" type="ORF">ABHD89_000404</name>
</gene>
<name>A0ABV2E794_9STAP</name>
<keyword evidence="6" id="KW-1185">Reference proteome</keyword>
<comment type="caution">
    <text evidence="5">The sequence shown here is derived from an EMBL/GenBank/DDBJ whole genome shotgun (WGS) entry which is preliminary data.</text>
</comment>
<dbReference type="Pfam" id="PF01515">
    <property type="entry name" value="PTA_PTB"/>
    <property type="match status" value="1"/>
</dbReference>
<keyword evidence="2 5" id="KW-0808">Transferase</keyword>
<evidence type="ECO:0000256" key="2">
    <source>
        <dbReference type="ARBA" id="ARBA00022679"/>
    </source>
</evidence>
<organism evidence="5 6">
    <name type="scientific">Salinicoccus halitifaciens</name>
    <dbReference type="NCBI Taxonomy" id="1073415"/>
    <lineage>
        <taxon>Bacteria</taxon>
        <taxon>Bacillati</taxon>
        <taxon>Bacillota</taxon>
        <taxon>Bacilli</taxon>
        <taxon>Bacillales</taxon>
        <taxon>Staphylococcaceae</taxon>
        <taxon>Salinicoccus</taxon>
    </lineage>
</organism>
<evidence type="ECO:0000259" key="4">
    <source>
        <dbReference type="Pfam" id="PF01515"/>
    </source>
</evidence>
<evidence type="ECO:0000256" key="1">
    <source>
        <dbReference type="ARBA" id="ARBA00005656"/>
    </source>
</evidence>
<dbReference type="InterPro" id="IPR002505">
    <property type="entry name" value="PTA_PTB"/>
</dbReference>
<dbReference type="InterPro" id="IPR050500">
    <property type="entry name" value="Phos_Acetyltrans/Butyryltrans"/>
</dbReference>
<dbReference type="PIRSF" id="PIRSF000428">
    <property type="entry name" value="P_Ac_trans"/>
    <property type="match status" value="1"/>
</dbReference>
<feature type="domain" description="Phosphate acetyl/butaryl transferase" evidence="4">
    <location>
        <begin position="79"/>
        <end position="294"/>
    </location>
</feature>
<dbReference type="SUPFAM" id="SSF53659">
    <property type="entry name" value="Isocitrate/Isopropylmalate dehydrogenase-like"/>
    <property type="match status" value="1"/>
</dbReference>
<reference evidence="5 6" key="1">
    <citation type="submission" date="2024-05" db="EMBL/GenBank/DDBJ databases">
        <title>Genomic Encyclopedia of Type Strains, Phase IV (KMG-IV): sequencing the most valuable type-strain genomes for metagenomic binning, comparative biology and taxonomic classification.</title>
        <authorList>
            <person name="Goeker M."/>
        </authorList>
    </citation>
    <scope>NUCLEOTIDE SEQUENCE [LARGE SCALE GENOMIC DNA]</scope>
    <source>
        <strain evidence="5 6">DSM 25286</strain>
    </source>
</reference>